<evidence type="ECO:0000256" key="5">
    <source>
        <dbReference type="ARBA" id="ARBA00023180"/>
    </source>
</evidence>
<dbReference type="SUPFAM" id="SSF52058">
    <property type="entry name" value="L domain-like"/>
    <property type="match status" value="2"/>
</dbReference>
<evidence type="ECO:0000256" key="3">
    <source>
        <dbReference type="ARBA" id="ARBA00022525"/>
    </source>
</evidence>
<sequence length="402" mass="41041">MFAQVLFPALAVLSVATAQTPSACSEPTVTVNSQADVAQYTDCSTLSGSLVISSAASGTIDISGIEEIKGNLSSENAGNLVSLSSSSLTSIGGQFNLFNLTLLSTLQFNKLTSVKTISWIALPALPALTFGGPVSEADSVTISNTFLSTLSGINLNTVGVLQIDNNNNLKQFDTQIANITDHLDINANGNQLAVTFPNLIWAANLTFRNVSSVKFPSLATVNGSLGLYGNYMQNISAPNLTSIGNFATGSGSLAIVANGKLANITFPVLKTVGGANQIANNTALNAISFPSLTSVGGAIDCSGNFTTPEFPKLENVKGGFNIQSQQAIDCDGFESLSGGKGSVIQGTFICKTTATTSTLDGSDSSTSSGSSSTKTKNAAASYGVGEAVAGLSVIGGLLQMLL</sequence>
<evidence type="ECO:0000256" key="4">
    <source>
        <dbReference type="ARBA" id="ARBA00022729"/>
    </source>
</evidence>
<evidence type="ECO:0000313" key="7">
    <source>
        <dbReference type="EMBL" id="OWP00360.1"/>
    </source>
</evidence>
<keyword evidence="4 6" id="KW-0732">Signal</keyword>
<dbReference type="OrthoDB" id="536881at2759"/>
<feature type="chain" id="PRO_5012239688" evidence="6">
    <location>
        <begin position="19"/>
        <end position="402"/>
    </location>
</feature>
<dbReference type="Gene3D" id="3.80.20.20">
    <property type="entry name" value="Receptor L-domain"/>
    <property type="match status" value="2"/>
</dbReference>
<dbReference type="AlphaFoldDB" id="A0A218YY92"/>
<dbReference type="GO" id="GO:0009277">
    <property type="term" value="C:fungal-type cell wall"/>
    <property type="evidence" value="ECO:0007669"/>
    <property type="project" value="TreeGrafter"/>
</dbReference>
<dbReference type="GO" id="GO:0005886">
    <property type="term" value="C:plasma membrane"/>
    <property type="evidence" value="ECO:0007669"/>
    <property type="project" value="TreeGrafter"/>
</dbReference>
<evidence type="ECO:0000256" key="2">
    <source>
        <dbReference type="ARBA" id="ARBA00022512"/>
    </source>
</evidence>
<protein>
    <submittedName>
        <fullName evidence="7">Uncharacterized protein</fullName>
    </submittedName>
</protein>
<evidence type="ECO:0000256" key="1">
    <source>
        <dbReference type="ARBA" id="ARBA00004191"/>
    </source>
</evidence>
<reference evidence="7 8" key="1">
    <citation type="submission" date="2017-04" db="EMBL/GenBank/DDBJ databases">
        <title>Draft genome sequence of Marssonina coronaria NL1: causal agent of apple blotch.</title>
        <authorList>
            <person name="Cheng Q."/>
        </authorList>
    </citation>
    <scope>NUCLEOTIDE SEQUENCE [LARGE SCALE GENOMIC DNA]</scope>
    <source>
        <strain evidence="7 8">NL1</strain>
    </source>
</reference>
<name>A0A218YY92_9HELO</name>
<dbReference type="InterPro" id="IPR051648">
    <property type="entry name" value="CWI-Assembly_Regulator"/>
</dbReference>
<gene>
    <name evidence="7" type="ORF">B2J93_3910</name>
</gene>
<keyword evidence="3" id="KW-0964">Secreted</keyword>
<comment type="caution">
    <text evidence="7">The sequence shown here is derived from an EMBL/GenBank/DDBJ whole genome shotgun (WGS) entry which is preliminary data.</text>
</comment>
<dbReference type="GO" id="GO:0031505">
    <property type="term" value="P:fungal-type cell wall organization"/>
    <property type="evidence" value="ECO:0007669"/>
    <property type="project" value="TreeGrafter"/>
</dbReference>
<dbReference type="InterPro" id="IPR036941">
    <property type="entry name" value="Rcpt_L-dom_sf"/>
</dbReference>
<keyword evidence="8" id="KW-1185">Reference proteome</keyword>
<comment type="subcellular location">
    <subcellularLocation>
        <location evidence="1">Secreted</location>
        <location evidence="1">Cell wall</location>
    </subcellularLocation>
</comment>
<evidence type="ECO:0000256" key="6">
    <source>
        <dbReference type="SAM" id="SignalP"/>
    </source>
</evidence>
<dbReference type="Proteomes" id="UP000242519">
    <property type="component" value="Unassembled WGS sequence"/>
</dbReference>
<dbReference type="GO" id="GO:0009986">
    <property type="term" value="C:cell surface"/>
    <property type="evidence" value="ECO:0007669"/>
    <property type="project" value="TreeGrafter"/>
</dbReference>
<accession>A0A218YY92</accession>
<evidence type="ECO:0000313" key="8">
    <source>
        <dbReference type="Proteomes" id="UP000242519"/>
    </source>
</evidence>
<dbReference type="InParanoid" id="A0A218YY92"/>
<keyword evidence="5" id="KW-0325">Glycoprotein</keyword>
<dbReference type="PANTHER" id="PTHR31018">
    <property type="entry name" value="SPORULATION-SPECIFIC PROTEIN-RELATED"/>
    <property type="match status" value="1"/>
</dbReference>
<dbReference type="EMBL" id="MZNU01000326">
    <property type="protein sequence ID" value="OWP00360.1"/>
    <property type="molecule type" value="Genomic_DNA"/>
</dbReference>
<proteinExistence type="predicted"/>
<organism evidence="7 8">
    <name type="scientific">Diplocarpon coronariae</name>
    <dbReference type="NCBI Taxonomy" id="2795749"/>
    <lineage>
        <taxon>Eukaryota</taxon>
        <taxon>Fungi</taxon>
        <taxon>Dikarya</taxon>
        <taxon>Ascomycota</taxon>
        <taxon>Pezizomycotina</taxon>
        <taxon>Leotiomycetes</taxon>
        <taxon>Helotiales</taxon>
        <taxon>Drepanopezizaceae</taxon>
        <taxon>Diplocarpon</taxon>
    </lineage>
</organism>
<dbReference type="FunCoup" id="A0A218YY92">
    <property type="interactions" value="144"/>
</dbReference>
<keyword evidence="2" id="KW-0134">Cell wall</keyword>
<feature type="signal peptide" evidence="6">
    <location>
        <begin position="1"/>
        <end position="18"/>
    </location>
</feature>
<dbReference type="STRING" id="503106.A0A218YY92"/>
<dbReference type="PANTHER" id="PTHR31018:SF3">
    <property type="entry name" value="RECEPTOR PROTEIN-TYROSINE KINASE"/>
    <property type="match status" value="1"/>
</dbReference>